<keyword evidence="2" id="KW-0540">Nuclease</keyword>
<dbReference type="KEGG" id="carl:PXC00_03930"/>
<reference evidence="5 6" key="1">
    <citation type="submission" date="2024-06" db="EMBL/GenBank/DDBJ databases">
        <title>Caproicibacterium argilliputei sp. nov, a novel caproic acid producing anaerobic bacterium isolated from pit mud.</title>
        <authorList>
            <person name="Xia S."/>
        </authorList>
    </citation>
    <scope>NUCLEOTIDE SEQUENCE [LARGE SCALE GENOMIC DNA]</scope>
    <source>
        <strain evidence="5 6">ZCY20-5</strain>
    </source>
</reference>
<evidence type="ECO:0000256" key="3">
    <source>
        <dbReference type="ARBA" id="ARBA00022801"/>
    </source>
</evidence>
<feature type="domain" description="VRR-NUC" evidence="4">
    <location>
        <begin position="1"/>
        <end position="81"/>
    </location>
</feature>
<evidence type="ECO:0000256" key="2">
    <source>
        <dbReference type="ARBA" id="ARBA00022722"/>
    </source>
</evidence>
<dbReference type="InterPro" id="IPR014883">
    <property type="entry name" value="VRR_NUC"/>
</dbReference>
<dbReference type="AlphaFoldDB" id="A0AA97DC79"/>
<dbReference type="RefSeq" id="WP_275846816.1">
    <property type="nucleotide sequence ID" value="NZ_CP135996.1"/>
</dbReference>
<comment type="cofactor">
    <cofactor evidence="1">
        <name>Mg(2+)</name>
        <dbReference type="ChEBI" id="CHEBI:18420"/>
    </cofactor>
</comment>
<name>A0AA97DC79_9FIRM</name>
<reference evidence="6" key="3">
    <citation type="submission" date="2024-06" db="EMBL/GenBank/DDBJ databases">
        <authorList>
            <person name="Zeng C."/>
        </authorList>
    </citation>
    <scope>NUCLEOTIDE SEQUENCE [LARGE SCALE GENOMIC DNA]</scope>
    <source>
        <strain evidence="6">ZCY20-5</strain>
    </source>
</reference>
<accession>A0AA97DC79</accession>
<keyword evidence="3" id="KW-0378">Hydrolase</keyword>
<proteinExistence type="predicted"/>
<reference evidence="6" key="2">
    <citation type="submission" date="2024-06" db="EMBL/GenBank/DDBJ databases">
        <title>Caproicibacterium argilliputei sp. nov, a novel caproic acid producing anaerobic bacterium isolated from pit mud.</title>
        <authorList>
            <person name="Zeng C."/>
        </authorList>
    </citation>
    <scope>NUCLEOTIDE SEQUENCE [LARGE SCALE GENOMIC DNA]</scope>
    <source>
        <strain evidence="6">ZCY20-5</strain>
    </source>
</reference>
<evidence type="ECO:0000313" key="6">
    <source>
        <dbReference type="Proteomes" id="UP001300604"/>
    </source>
</evidence>
<evidence type="ECO:0000259" key="4">
    <source>
        <dbReference type="SMART" id="SM00990"/>
    </source>
</evidence>
<evidence type="ECO:0000313" key="5">
    <source>
        <dbReference type="EMBL" id="WOC33037.1"/>
    </source>
</evidence>
<dbReference type="GO" id="GO:0003676">
    <property type="term" value="F:nucleic acid binding"/>
    <property type="evidence" value="ECO:0007669"/>
    <property type="project" value="InterPro"/>
</dbReference>
<dbReference type="SMART" id="SM00990">
    <property type="entry name" value="VRR_NUC"/>
    <property type="match status" value="1"/>
</dbReference>
<dbReference type="GO" id="GO:0004518">
    <property type="term" value="F:nuclease activity"/>
    <property type="evidence" value="ECO:0007669"/>
    <property type="project" value="UniProtKB-KW"/>
</dbReference>
<organism evidence="5 6">
    <name type="scientific">Caproicibacterium argilliputei</name>
    <dbReference type="NCBI Taxonomy" id="3030016"/>
    <lineage>
        <taxon>Bacteria</taxon>
        <taxon>Bacillati</taxon>
        <taxon>Bacillota</taxon>
        <taxon>Clostridia</taxon>
        <taxon>Eubacteriales</taxon>
        <taxon>Oscillospiraceae</taxon>
        <taxon>Caproicibacterium</taxon>
    </lineage>
</organism>
<keyword evidence="6" id="KW-1185">Reference proteome</keyword>
<sequence length="98" mass="10984">MQESSIERYLTQRVKALGGRAYKFVSPGNAGVPDRLVCFPGGHACFVELKAPGKKPRPLQVAAQEQLRRLGFAVETIDCKEQVDGFLDYIRYQWGVPE</sequence>
<dbReference type="GO" id="GO:0016788">
    <property type="term" value="F:hydrolase activity, acting on ester bonds"/>
    <property type="evidence" value="ECO:0007669"/>
    <property type="project" value="InterPro"/>
</dbReference>
<protein>
    <submittedName>
        <fullName evidence="5">VRR-NUC domain-containing protein</fullName>
    </submittedName>
</protein>
<evidence type="ECO:0000256" key="1">
    <source>
        <dbReference type="ARBA" id="ARBA00001946"/>
    </source>
</evidence>
<dbReference type="InterPro" id="IPR011856">
    <property type="entry name" value="tRNA_endonuc-like_dom_sf"/>
</dbReference>
<dbReference type="Proteomes" id="UP001300604">
    <property type="component" value="Chromosome"/>
</dbReference>
<dbReference type="EMBL" id="CP135996">
    <property type="protein sequence ID" value="WOC33037.1"/>
    <property type="molecule type" value="Genomic_DNA"/>
</dbReference>
<gene>
    <name evidence="5" type="ORF">PXC00_03930</name>
</gene>
<dbReference type="Gene3D" id="3.40.1350.10">
    <property type="match status" value="1"/>
</dbReference>